<dbReference type="EMBL" id="LCHP01000004">
    <property type="protein sequence ID" value="KKT36682.1"/>
    <property type="molecule type" value="Genomic_DNA"/>
</dbReference>
<keyword evidence="5" id="KW-1133">Transmembrane helix</keyword>
<name>A0A837I9R3_9BACT</name>
<keyword evidence="5" id="KW-0812">Transmembrane</keyword>
<dbReference type="InterPro" id="IPR006128">
    <property type="entry name" value="Lipoprotein_PsaA-like"/>
</dbReference>
<dbReference type="PRINTS" id="PR00690">
    <property type="entry name" value="ADHESNFAMILY"/>
</dbReference>
<protein>
    <recommendedName>
        <fullName evidence="8">Periplasmic solute binding protein</fullName>
    </recommendedName>
</protein>
<dbReference type="PANTHER" id="PTHR42953">
    <property type="entry name" value="HIGH-AFFINITY ZINC UPTAKE SYSTEM PROTEIN ZNUA-RELATED"/>
    <property type="match status" value="1"/>
</dbReference>
<keyword evidence="3" id="KW-0732">Signal</keyword>
<dbReference type="Proteomes" id="UP000033815">
    <property type="component" value="Unassembled WGS sequence"/>
</dbReference>
<evidence type="ECO:0000313" key="7">
    <source>
        <dbReference type="Proteomes" id="UP000033815"/>
    </source>
</evidence>
<comment type="caution">
    <text evidence="6">The sequence shown here is derived from an EMBL/GenBank/DDBJ whole genome shotgun (WGS) entry which is preliminary data.</text>
</comment>
<reference evidence="6 7" key="1">
    <citation type="journal article" date="2015" name="Nature">
        <title>rRNA introns, odd ribosomes, and small enigmatic genomes across a large radiation of phyla.</title>
        <authorList>
            <person name="Brown C.T."/>
            <person name="Hug L.A."/>
            <person name="Thomas B.C."/>
            <person name="Sharon I."/>
            <person name="Castelle C.J."/>
            <person name="Singh A."/>
            <person name="Wilkins M.J."/>
            <person name="Williams K.H."/>
            <person name="Banfield J.F."/>
        </authorList>
    </citation>
    <scope>NUCLEOTIDE SEQUENCE [LARGE SCALE GENOMIC DNA]</scope>
</reference>
<dbReference type="InterPro" id="IPR006127">
    <property type="entry name" value="ZnuA-like"/>
</dbReference>
<dbReference type="InterPro" id="IPR050492">
    <property type="entry name" value="Bact_metal-bind_prot9"/>
</dbReference>
<dbReference type="AlphaFoldDB" id="A0A837I9R3"/>
<dbReference type="GO" id="GO:0046872">
    <property type="term" value="F:metal ion binding"/>
    <property type="evidence" value="ECO:0007669"/>
    <property type="project" value="InterPro"/>
</dbReference>
<evidence type="ECO:0000256" key="2">
    <source>
        <dbReference type="ARBA" id="ARBA00022448"/>
    </source>
</evidence>
<dbReference type="Pfam" id="PF01297">
    <property type="entry name" value="ZnuA"/>
    <property type="match status" value="1"/>
</dbReference>
<feature type="transmembrane region" description="Helical" evidence="5">
    <location>
        <begin position="6"/>
        <end position="24"/>
    </location>
</feature>
<evidence type="ECO:0000256" key="4">
    <source>
        <dbReference type="RuleBase" id="RU003512"/>
    </source>
</evidence>
<dbReference type="GO" id="GO:0030001">
    <property type="term" value="P:metal ion transport"/>
    <property type="evidence" value="ECO:0007669"/>
    <property type="project" value="InterPro"/>
</dbReference>
<evidence type="ECO:0000256" key="3">
    <source>
        <dbReference type="ARBA" id="ARBA00022729"/>
    </source>
</evidence>
<comment type="similarity">
    <text evidence="1 4">Belongs to the bacterial solute-binding protein 9 family.</text>
</comment>
<keyword evidence="5" id="KW-0472">Membrane</keyword>
<sequence length="308" mass="34788">MINRKLFLVAIIFTAIFIAVFFLSSRVPQRDTQNERIHIVTSFYPLSHIAKSIGGNIVDVRNLVPAGVEPHDFEPSSRDLVEIGNADALFYNGASLESWIKKWNVGISVKPKYVVNMEESLKKQGAILFVKDGITDPHFWLDPVIMKNEVIVIRDLLIQIDSAHKDLFTENARRYTTALDLLDEHFRAGLSSCDFNDIIVLHEAFNYLASQYNIKVTSIEGISPDEEPSPKELARIINLVREKGVRHIFFETVASPKFSELIAREVGGATLVLNPIESLTPDEVQSGEDYFSIMEMNLNNLQIAMQCH</sequence>
<accession>A0A837I9R3</accession>
<organism evidence="6 7">
    <name type="scientific">Candidatus Nomurabacteria bacterium GW2011_GWB1_44_12</name>
    <dbReference type="NCBI Taxonomy" id="1618748"/>
    <lineage>
        <taxon>Bacteria</taxon>
        <taxon>Candidatus Nomuraibacteriota</taxon>
    </lineage>
</organism>
<gene>
    <name evidence="6" type="ORF">UW25_C0004G0010</name>
</gene>
<dbReference type="SUPFAM" id="SSF53807">
    <property type="entry name" value="Helical backbone' metal receptor"/>
    <property type="match status" value="1"/>
</dbReference>
<evidence type="ECO:0000313" key="6">
    <source>
        <dbReference type="EMBL" id="KKT36682.1"/>
    </source>
</evidence>
<proteinExistence type="inferred from homology"/>
<evidence type="ECO:0000256" key="1">
    <source>
        <dbReference type="ARBA" id="ARBA00011028"/>
    </source>
</evidence>
<evidence type="ECO:0000256" key="5">
    <source>
        <dbReference type="SAM" id="Phobius"/>
    </source>
</evidence>
<dbReference type="GO" id="GO:0007155">
    <property type="term" value="P:cell adhesion"/>
    <property type="evidence" value="ECO:0007669"/>
    <property type="project" value="InterPro"/>
</dbReference>
<evidence type="ECO:0008006" key="8">
    <source>
        <dbReference type="Google" id="ProtNLM"/>
    </source>
</evidence>
<dbReference type="PRINTS" id="PR00691">
    <property type="entry name" value="ADHESINB"/>
</dbReference>
<keyword evidence="2 4" id="KW-0813">Transport</keyword>
<dbReference type="PANTHER" id="PTHR42953:SF3">
    <property type="entry name" value="HIGH-AFFINITY ZINC UPTAKE SYSTEM PROTEIN ZNUA"/>
    <property type="match status" value="1"/>
</dbReference>
<dbReference type="InterPro" id="IPR006129">
    <property type="entry name" value="AdhesinB"/>
</dbReference>
<dbReference type="Gene3D" id="3.40.50.1980">
    <property type="entry name" value="Nitrogenase molybdenum iron protein domain"/>
    <property type="match status" value="2"/>
</dbReference>